<organism evidence="20 21">
    <name type="scientific">Hydrobacter penzbergensis</name>
    <dbReference type="NCBI Taxonomy" id="1235997"/>
    <lineage>
        <taxon>Bacteria</taxon>
        <taxon>Pseudomonadati</taxon>
        <taxon>Bacteroidota</taxon>
        <taxon>Chitinophagia</taxon>
        <taxon>Chitinophagales</taxon>
        <taxon>Chitinophagaceae</taxon>
        <taxon>Hydrobacter</taxon>
    </lineage>
</organism>
<gene>
    <name evidence="19" type="primary">cobS</name>
    <name evidence="20" type="ORF">SAMN05444410_107177</name>
</gene>
<evidence type="ECO:0000256" key="9">
    <source>
        <dbReference type="ARBA" id="ARBA00022679"/>
    </source>
</evidence>
<dbReference type="EC" id="2.7.8.26" evidence="5 19"/>
<evidence type="ECO:0000256" key="18">
    <source>
        <dbReference type="ARBA" id="ARBA00049504"/>
    </source>
</evidence>
<evidence type="ECO:0000256" key="19">
    <source>
        <dbReference type="HAMAP-Rule" id="MF_00719"/>
    </source>
</evidence>
<comment type="catalytic activity">
    <reaction evidence="18 19">
        <text>alpha-ribazole 5'-phosphate + adenosylcob(III)inamide-GDP = adenosylcob(III)alamin 5'-phosphate + GMP + H(+)</text>
        <dbReference type="Rhea" id="RHEA:23560"/>
        <dbReference type="ChEBI" id="CHEBI:15378"/>
        <dbReference type="ChEBI" id="CHEBI:57918"/>
        <dbReference type="ChEBI" id="CHEBI:58115"/>
        <dbReference type="ChEBI" id="CHEBI:60487"/>
        <dbReference type="ChEBI" id="CHEBI:60493"/>
        <dbReference type="EC" id="2.7.8.26"/>
    </reaction>
</comment>
<evidence type="ECO:0000256" key="10">
    <source>
        <dbReference type="ARBA" id="ARBA00022692"/>
    </source>
</evidence>
<comment type="caution">
    <text evidence="20">The sequence shown here is derived from an EMBL/GenBank/DDBJ whole genome shotgun (WGS) entry which is preliminary data.</text>
</comment>
<evidence type="ECO:0000313" key="20">
    <source>
        <dbReference type="EMBL" id="SDW96721.1"/>
    </source>
</evidence>
<keyword evidence="8 19" id="KW-0169">Cobalamin biosynthesis</keyword>
<comment type="subcellular location">
    <subcellularLocation>
        <location evidence="2 19">Cell membrane</location>
        <topology evidence="2 19">Multi-pass membrane protein</topology>
    </subcellularLocation>
</comment>
<dbReference type="PANTHER" id="PTHR34148:SF1">
    <property type="entry name" value="ADENOSYLCOBINAMIDE-GDP RIBAZOLETRANSFERASE"/>
    <property type="match status" value="1"/>
</dbReference>
<dbReference type="GO" id="GO:0008818">
    <property type="term" value="F:cobalamin 5'-phosphate synthase activity"/>
    <property type="evidence" value="ECO:0007669"/>
    <property type="project" value="UniProtKB-UniRule"/>
</dbReference>
<evidence type="ECO:0000256" key="4">
    <source>
        <dbReference type="ARBA" id="ARBA00010561"/>
    </source>
</evidence>
<keyword evidence="10 19" id="KW-0812">Transmembrane</keyword>
<evidence type="ECO:0000256" key="15">
    <source>
        <dbReference type="ARBA" id="ARBA00032605"/>
    </source>
</evidence>
<dbReference type="GO" id="GO:0009236">
    <property type="term" value="P:cobalamin biosynthetic process"/>
    <property type="evidence" value="ECO:0007669"/>
    <property type="project" value="UniProtKB-UniRule"/>
</dbReference>
<evidence type="ECO:0000256" key="3">
    <source>
        <dbReference type="ARBA" id="ARBA00004663"/>
    </source>
</evidence>
<dbReference type="HAMAP" id="MF_00719">
    <property type="entry name" value="CobS"/>
    <property type="match status" value="1"/>
</dbReference>
<keyword evidence="21" id="KW-1185">Reference proteome</keyword>
<dbReference type="InterPro" id="IPR003805">
    <property type="entry name" value="CobS"/>
</dbReference>
<evidence type="ECO:0000256" key="11">
    <source>
        <dbReference type="ARBA" id="ARBA00022842"/>
    </source>
</evidence>
<proteinExistence type="inferred from homology"/>
<protein>
    <recommendedName>
        <fullName evidence="6 19">Adenosylcobinamide-GDP ribazoletransferase</fullName>
        <ecNumber evidence="5 19">2.7.8.26</ecNumber>
    </recommendedName>
    <alternativeName>
        <fullName evidence="16 19">Cobalamin synthase</fullName>
    </alternativeName>
    <alternativeName>
        <fullName evidence="15 19">Cobalamin-5'-phosphate synthase</fullName>
    </alternativeName>
</protein>
<evidence type="ECO:0000256" key="1">
    <source>
        <dbReference type="ARBA" id="ARBA00001946"/>
    </source>
</evidence>
<evidence type="ECO:0000256" key="2">
    <source>
        <dbReference type="ARBA" id="ARBA00004651"/>
    </source>
</evidence>
<keyword evidence="12 19" id="KW-1133">Transmembrane helix</keyword>
<evidence type="ECO:0000256" key="8">
    <source>
        <dbReference type="ARBA" id="ARBA00022573"/>
    </source>
</evidence>
<keyword evidence="13 19" id="KW-0472">Membrane</keyword>
<sequence length="264" mass="29075">MEQTQNKTGLKHQWHVFLTAVMFLTRIPVPHNIDHSSGMLQKAARYFTWVGLVVGVIGGGVFFLLNKYLPGSLSIAFSMLATILATGAFHEDGFADCCDAFGGGWTKEKILLIMKDSRLGTYGVIGLLGVLGFKFLLLSSLNALCDPLQLALVLITAHSTSRLMAIGIMQSYSYVQDTDTSKSKPIASRKLTMLELLIAGIGAVLPMLLLKPVFWLVLLPMGIACWWAGRYFHKWIGGYTGDCLGATQQLTELVFYLSVFFIIR</sequence>
<keyword evidence="11 19" id="KW-0460">Magnesium</keyword>
<feature type="transmembrane region" description="Helical" evidence="19">
    <location>
        <begin position="244"/>
        <end position="263"/>
    </location>
</feature>
<evidence type="ECO:0000256" key="6">
    <source>
        <dbReference type="ARBA" id="ARBA00015850"/>
    </source>
</evidence>
<evidence type="ECO:0000256" key="5">
    <source>
        <dbReference type="ARBA" id="ARBA00013200"/>
    </source>
</evidence>
<evidence type="ECO:0000256" key="17">
    <source>
        <dbReference type="ARBA" id="ARBA00048623"/>
    </source>
</evidence>
<reference evidence="20 21" key="1">
    <citation type="submission" date="2016-10" db="EMBL/GenBank/DDBJ databases">
        <authorList>
            <person name="Varghese N."/>
            <person name="Submissions S."/>
        </authorList>
    </citation>
    <scope>NUCLEOTIDE SEQUENCE [LARGE SCALE GENOMIC DNA]</scope>
    <source>
        <strain evidence="20 21">DSM 25353</strain>
    </source>
</reference>
<feature type="transmembrane region" description="Helical" evidence="19">
    <location>
        <begin position="119"/>
        <end position="138"/>
    </location>
</feature>
<dbReference type="Pfam" id="PF02654">
    <property type="entry name" value="CobS"/>
    <property type="match status" value="1"/>
</dbReference>
<keyword evidence="7 19" id="KW-1003">Cell membrane</keyword>
<dbReference type="GO" id="GO:0005886">
    <property type="term" value="C:plasma membrane"/>
    <property type="evidence" value="ECO:0007669"/>
    <property type="project" value="UniProtKB-SubCell"/>
</dbReference>
<feature type="transmembrane region" description="Helical" evidence="19">
    <location>
        <begin position="71"/>
        <end position="89"/>
    </location>
</feature>
<evidence type="ECO:0000256" key="12">
    <source>
        <dbReference type="ARBA" id="ARBA00022989"/>
    </source>
</evidence>
<comment type="pathway">
    <text evidence="3 19">Cofactor biosynthesis; adenosylcobalamin biosynthesis; adenosylcobalamin from cob(II)yrinate a,c-diamide: step 7/7.</text>
</comment>
<evidence type="ECO:0000256" key="16">
    <source>
        <dbReference type="ARBA" id="ARBA00032853"/>
    </source>
</evidence>
<evidence type="ECO:0000256" key="14">
    <source>
        <dbReference type="ARBA" id="ARBA00025228"/>
    </source>
</evidence>
<name>A0A8X8LBJ9_9BACT</name>
<dbReference type="Proteomes" id="UP000198711">
    <property type="component" value="Unassembled WGS sequence"/>
</dbReference>
<accession>A0A8X8LBJ9</accession>
<dbReference type="GO" id="GO:0051073">
    <property type="term" value="F:adenosylcobinamide-GDP ribazoletransferase activity"/>
    <property type="evidence" value="ECO:0007669"/>
    <property type="project" value="UniProtKB-UniRule"/>
</dbReference>
<dbReference type="EMBL" id="FNNO01000007">
    <property type="protein sequence ID" value="SDW96721.1"/>
    <property type="molecule type" value="Genomic_DNA"/>
</dbReference>
<dbReference type="AlphaFoldDB" id="A0A8X8LBJ9"/>
<evidence type="ECO:0000256" key="7">
    <source>
        <dbReference type="ARBA" id="ARBA00022475"/>
    </source>
</evidence>
<feature type="transmembrane region" description="Helical" evidence="19">
    <location>
        <begin position="46"/>
        <end position="65"/>
    </location>
</feature>
<comment type="function">
    <text evidence="14 19">Joins adenosylcobinamide-GDP and alpha-ribazole to generate adenosylcobalamin (Ado-cobalamin). Also synthesizes adenosylcobalamin 5'-phosphate from adenosylcobinamide-GDP and alpha-ribazole 5'-phosphate.</text>
</comment>
<dbReference type="RefSeq" id="WP_257574866.1">
    <property type="nucleotide sequence ID" value="NZ_FNNO01000007.1"/>
</dbReference>
<keyword evidence="9 19" id="KW-0808">Transferase</keyword>
<evidence type="ECO:0000256" key="13">
    <source>
        <dbReference type="ARBA" id="ARBA00023136"/>
    </source>
</evidence>
<dbReference type="NCBIfam" id="NF001277">
    <property type="entry name" value="PRK00235.1-3"/>
    <property type="match status" value="1"/>
</dbReference>
<comment type="catalytic activity">
    <reaction evidence="17 19">
        <text>alpha-ribazole + adenosylcob(III)inamide-GDP = adenosylcob(III)alamin + GMP + H(+)</text>
        <dbReference type="Rhea" id="RHEA:16049"/>
        <dbReference type="ChEBI" id="CHEBI:10329"/>
        <dbReference type="ChEBI" id="CHEBI:15378"/>
        <dbReference type="ChEBI" id="CHEBI:18408"/>
        <dbReference type="ChEBI" id="CHEBI:58115"/>
        <dbReference type="ChEBI" id="CHEBI:60487"/>
        <dbReference type="EC" id="2.7.8.26"/>
    </reaction>
</comment>
<feature type="transmembrane region" description="Helical" evidence="19">
    <location>
        <begin position="191"/>
        <end position="208"/>
    </location>
</feature>
<evidence type="ECO:0000313" key="21">
    <source>
        <dbReference type="Proteomes" id="UP000198711"/>
    </source>
</evidence>
<comment type="similarity">
    <text evidence="4 19">Belongs to the CobS family.</text>
</comment>
<comment type="cofactor">
    <cofactor evidence="1 19">
        <name>Mg(2+)</name>
        <dbReference type="ChEBI" id="CHEBI:18420"/>
    </cofactor>
</comment>
<dbReference type="PANTHER" id="PTHR34148">
    <property type="entry name" value="ADENOSYLCOBINAMIDE-GDP RIBAZOLETRANSFERASE"/>
    <property type="match status" value="1"/>
</dbReference>